<dbReference type="InterPro" id="IPR006555">
    <property type="entry name" value="ATP-dep_Helicase_C"/>
</dbReference>
<dbReference type="Gene3D" id="3.40.50.300">
    <property type="entry name" value="P-loop containing nucleotide triphosphate hydrolases"/>
    <property type="match status" value="2"/>
</dbReference>
<dbReference type="PANTHER" id="PTHR11472">
    <property type="entry name" value="DNA REPAIR DEAD HELICASE RAD3/XP-D SUBFAMILY MEMBER"/>
    <property type="match status" value="1"/>
</dbReference>
<dbReference type="Proteomes" id="UP000628463">
    <property type="component" value="Unassembled WGS sequence"/>
</dbReference>
<keyword evidence="6 15" id="KW-0347">Helicase</keyword>
<reference evidence="15 16" key="1">
    <citation type="submission" date="2020-08" db="EMBL/GenBank/DDBJ databases">
        <title>Genome public.</title>
        <authorList>
            <person name="Liu C."/>
            <person name="Sun Q."/>
        </authorList>
    </citation>
    <scope>NUCLEOTIDE SEQUENCE [LARGE SCALE GENOMIC DNA]</scope>
    <source>
        <strain evidence="15 16">NSJ-43</strain>
    </source>
</reference>
<evidence type="ECO:0000259" key="14">
    <source>
        <dbReference type="PROSITE" id="PS51193"/>
    </source>
</evidence>
<keyword evidence="8" id="KW-0408">Iron</keyword>
<evidence type="ECO:0000313" key="15">
    <source>
        <dbReference type="EMBL" id="MBC5680436.1"/>
    </source>
</evidence>
<dbReference type="InterPro" id="IPR010614">
    <property type="entry name" value="RAD3-like_helicase_DEAD"/>
</dbReference>
<evidence type="ECO:0000256" key="12">
    <source>
        <dbReference type="ARBA" id="ARBA00023235"/>
    </source>
</evidence>
<dbReference type="Pfam" id="PF13307">
    <property type="entry name" value="Helicase_C_2"/>
    <property type="match status" value="1"/>
</dbReference>
<keyword evidence="2" id="KW-0479">Metal-binding</keyword>
<keyword evidence="11" id="KW-0234">DNA repair</keyword>
<evidence type="ECO:0000313" key="16">
    <source>
        <dbReference type="Proteomes" id="UP000628463"/>
    </source>
</evidence>
<dbReference type="InterPro" id="IPR014013">
    <property type="entry name" value="Helic_SF1/SF2_ATP-bd_DinG/Rad3"/>
</dbReference>
<evidence type="ECO:0000256" key="3">
    <source>
        <dbReference type="ARBA" id="ARBA00022741"/>
    </source>
</evidence>
<keyword evidence="9" id="KW-0411">Iron-sulfur</keyword>
<keyword evidence="3" id="KW-0547">Nucleotide-binding</keyword>
<accession>A0ABR7G0Y7</accession>
<dbReference type="PANTHER" id="PTHR11472:SF34">
    <property type="entry name" value="REGULATOR OF TELOMERE ELONGATION HELICASE 1"/>
    <property type="match status" value="1"/>
</dbReference>
<dbReference type="InterPro" id="IPR027417">
    <property type="entry name" value="P-loop_NTPase"/>
</dbReference>
<feature type="domain" description="Helicase ATP-binding" evidence="14">
    <location>
        <begin position="197"/>
        <end position="463"/>
    </location>
</feature>
<evidence type="ECO:0000256" key="4">
    <source>
        <dbReference type="ARBA" id="ARBA00022763"/>
    </source>
</evidence>
<comment type="caution">
    <text evidence="15">The sequence shown here is derived from an EMBL/GenBank/DDBJ whole genome shotgun (WGS) entry which is preliminary data.</text>
</comment>
<keyword evidence="1" id="KW-0004">4Fe-4S</keyword>
<dbReference type="Gene3D" id="1.10.275.40">
    <property type="match status" value="1"/>
</dbReference>
<dbReference type="InterPro" id="IPR045028">
    <property type="entry name" value="DinG/Rad3-like"/>
</dbReference>
<keyword evidence="16" id="KW-1185">Reference proteome</keyword>
<evidence type="ECO:0000256" key="11">
    <source>
        <dbReference type="ARBA" id="ARBA00023204"/>
    </source>
</evidence>
<proteinExistence type="inferred from homology"/>
<dbReference type="SMART" id="SM00491">
    <property type="entry name" value="HELICc2"/>
    <property type="match status" value="1"/>
</dbReference>
<evidence type="ECO:0000256" key="10">
    <source>
        <dbReference type="ARBA" id="ARBA00023125"/>
    </source>
</evidence>
<evidence type="ECO:0000256" key="6">
    <source>
        <dbReference type="ARBA" id="ARBA00022806"/>
    </source>
</evidence>
<gene>
    <name evidence="15" type="ORF">H8S01_05615</name>
</gene>
<keyword evidence="4" id="KW-0227">DNA damage</keyword>
<evidence type="ECO:0000256" key="7">
    <source>
        <dbReference type="ARBA" id="ARBA00022840"/>
    </source>
</evidence>
<dbReference type="EMBL" id="JACOPD010000003">
    <property type="protein sequence ID" value="MBC5680436.1"/>
    <property type="molecule type" value="Genomic_DNA"/>
</dbReference>
<dbReference type="PROSITE" id="PS51193">
    <property type="entry name" value="HELICASE_ATP_BIND_2"/>
    <property type="match status" value="1"/>
</dbReference>
<dbReference type="InterPro" id="IPR042493">
    <property type="entry name" value="XPD_DNA_FeS"/>
</dbReference>
<evidence type="ECO:0000256" key="2">
    <source>
        <dbReference type="ARBA" id="ARBA00022723"/>
    </source>
</evidence>
<dbReference type="InterPro" id="IPR006554">
    <property type="entry name" value="Helicase-like_DEXD_c2"/>
</dbReference>
<dbReference type="Gene3D" id="1.10.30.20">
    <property type="entry name" value="Bacterial XPD DNA helicase, FeS cluster domain"/>
    <property type="match status" value="1"/>
</dbReference>
<sequence>MYVIKGSALRISVRNLVEFLCRGGDIDAGSGLGTDVIAMQEGARIHRLIQHRMGAKYHAEVPLKYKCDYDEYSISIEGRADGIICDMDEDEDGNKTPVSDVIIDEIKTMQTDVTKMKEAVYVHKAQAMCYAYIYATQHNLEKITVQMTYCNSETEEIKRFAEDFSYDEINKWYENLMKQFKKWTDFIFEQRQLRQESIGNLEFPFEYREGQRELVVSVYKTINRGKTLYIQAPTGVGKTIATIFPAVAAMGQNKADKIFYLTSKTITRTVAENTYVLLRENGLHFRTVTLTARDKICMAEKRECNPVNCEYAKGHFDRVNDAIFDAISNNEVIDRTCIEKYALKHRVCPFEMSLDISYWCDGIICDYNYVFDPNVALKRYFGEKVKGDYIFLVDEAHNLVDRAREMYSASIVKEDFLEIKKLLKTTDAGYIDKRLVSWLDKCNKSLLEMKRECDDYRVFGDITSLKRLPEYLEYLSMGISSFLDKNKKFEKKDELLEFFFKIKHFLAMYDCADEKYVIYCEHDDEGNFVLRLYCVDPSGNISDRISMGCSTIFFSATLLPVNYYKEMLSGEIDDYAVYAHSPFKAEKKCIVASKDVSSRYTRRNDNEYEKICRYIYETVNAKKGNYMVFFPSYGYMENVKNMFMENYSCRPAETAFTAGEDICGNKDYINIYIATQRNGMNEEDREQFLKLFEEEKFDGSLIGMCVTGGIFSEGIDLKNDSLIGAVIVGTGLPMICRERNILRDYFDANEKDGYSYAYVYPGMNKVLQAAGRVIRTDEDRGVIELLDDRFLRPEYQKMYPREWENVISVRRENVRKQLDIFWKN</sequence>
<dbReference type="SMART" id="SM00488">
    <property type="entry name" value="DEXDc2"/>
    <property type="match status" value="1"/>
</dbReference>
<dbReference type="RefSeq" id="WP_186836480.1">
    <property type="nucleotide sequence ID" value="NZ_JACOPD010000003.1"/>
</dbReference>
<dbReference type="GO" id="GO:0004386">
    <property type="term" value="F:helicase activity"/>
    <property type="evidence" value="ECO:0007669"/>
    <property type="project" value="UniProtKB-KW"/>
</dbReference>
<name>A0ABR7G0Y7_9FIRM</name>
<keyword evidence="12" id="KW-0413">Isomerase</keyword>
<dbReference type="SUPFAM" id="SSF52540">
    <property type="entry name" value="P-loop containing nucleoside triphosphate hydrolases"/>
    <property type="match status" value="2"/>
</dbReference>
<evidence type="ECO:0000256" key="13">
    <source>
        <dbReference type="ARBA" id="ARBA00038058"/>
    </source>
</evidence>
<keyword evidence="10" id="KW-0238">DNA-binding</keyword>
<organism evidence="15 16">
    <name type="scientific">Lachnospira hominis</name>
    <name type="common">ex Liu et al. 2021</name>
    <dbReference type="NCBI Taxonomy" id="2763051"/>
    <lineage>
        <taxon>Bacteria</taxon>
        <taxon>Bacillati</taxon>
        <taxon>Bacillota</taxon>
        <taxon>Clostridia</taxon>
        <taxon>Lachnospirales</taxon>
        <taxon>Lachnospiraceae</taxon>
        <taxon>Lachnospira</taxon>
    </lineage>
</organism>
<comment type="similarity">
    <text evidence="13">Belongs to the helicase family. DinG subfamily.</text>
</comment>
<dbReference type="Pfam" id="PF06733">
    <property type="entry name" value="DEAD_2"/>
    <property type="match status" value="1"/>
</dbReference>
<protein>
    <submittedName>
        <fullName evidence="15">ATP-dependent DNA helicase</fullName>
    </submittedName>
</protein>
<keyword evidence="5" id="KW-0378">Hydrolase</keyword>
<evidence type="ECO:0000256" key="9">
    <source>
        <dbReference type="ARBA" id="ARBA00023014"/>
    </source>
</evidence>
<evidence type="ECO:0000256" key="8">
    <source>
        <dbReference type="ARBA" id="ARBA00023004"/>
    </source>
</evidence>
<keyword evidence="7" id="KW-0067">ATP-binding</keyword>
<evidence type="ECO:0000256" key="5">
    <source>
        <dbReference type="ARBA" id="ARBA00022801"/>
    </source>
</evidence>
<evidence type="ECO:0000256" key="1">
    <source>
        <dbReference type="ARBA" id="ARBA00022485"/>
    </source>
</evidence>